<accession>A0ABQ8JB45</accession>
<comment type="caution">
    <text evidence="1">The sequence shown here is derived from an EMBL/GenBank/DDBJ whole genome shotgun (WGS) entry which is preliminary data.</text>
</comment>
<sequence length="122" mass="14223">MIIEVITYSESGLNECKIPTCLQTLNTETSKQKKNYIRNLDCKLYIHSEKRTRGKNSTRNKSAVIFIYCSDIFHLINYYCVKTASTKFSPLNQRMETKKGQIGSYESDKQRIDTIRIRKGKN</sequence>
<name>A0ABQ8JB45_DERPT</name>
<proteinExistence type="predicted"/>
<organism evidence="1 2">
    <name type="scientific">Dermatophagoides pteronyssinus</name>
    <name type="common">European house dust mite</name>
    <dbReference type="NCBI Taxonomy" id="6956"/>
    <lineage>
        <taxon>Eukaryota</taxon>
        <taxon>Metazoa</taxon>
        <taxon>Ecdysozoa</taxon>
        <taxon>Arthropoda</taxon>
        <taxon>Chelicerata</taxon>
        <taxon>Arachnida</taxon>
        <taxon>Acari</taxon>
        <taxon>Acariformes</taxon>
        <taxon>Sarcoptiformes</taxon>
        <taxon>Astigmata</taxon>
        <taxon>Psoroptidia</taxon>
        <taxon>Analgoidea</taxon>
        <taxon>Pyroglyphidae</taxon>
        <taxon>Dermatophagoidinae</taxon>
        <taxon>Dermatophagoides</taxon>
    </lineage>
</organism>
<keyword evidence="2" id="KW-1185">Reference proteome</keyword>
<evidence type="ECO:0000313" key="1">
    <source>
        <dbReference type="EMBL" id="KAH9419613.1"/>
    </source>
</evidence>
<protein>
    <submittedName>
        <fullName evidence="1">Uncharacterized protein</fullName>
    </submittedName>
</protein>
<reference evidence="1 2" key="2">
    <citation type="journal article" date="2022" name="Mol. Biol. Evol.">
        <title>Comparative Genomics Reveals Insights into the Divergent Evolution of Astigmatic Mites and Household Pest Adaptations.</title>
        <authorList>
            <person name="Xiong Q."/>
            <person name="Wan A.T."/>
            <person name="Liu X."/>
            <person name="Fung C.S."/>
            <person name="Xiao X."/>
            <person name="Malainual N."/>
            <person name="Hou J."/>
            <person name="Wang L."/>
            <person name="Wang M."/>
            <person name="Yang K.Y."/>
            <person name="Cui Y."/>
            <person name="Leung E.L."/>
            <person name="Nong W."/>
            <person name="Shin S.K."/>
            <person name="Au S.W."/>
            <person name="Jeong K.Y."/>
            <person name="Chew F.T."/>
            <person name="Hui J.H."/>
            <person name="Leung T.F."/>
            <person name="Tungtrongchitr A."/>
            <person name="Zhong N."/>
            <person name="Liu Z."/>
            <person name="Tsui S.K."/>
        </authorList>
    </citation>
    <scope>NUCLEOTIDE SEQUENCE [LARGE SCALE GENOMIC DNA]</scope>
    <source>
        <strain evidence="1">Derp</strain>
    </source>
</reference>
<reference evidence="1 2" key="1">
    <citation type="journal article" date="2018" name="J. Allergy Clin. Immunol.">
        <title>High-quality assembly of Dermatophagoides pteronyssinus genome and transcriptome reveals a wide range of novel allergens.</title>
        <authorList>
            <person name="Liu X.Y."/>
            <person name="Yang K.Y."/>
            <person name="Wang M.Q."/>
            <person name="Kwok J.S."/>
            <person name="Zeng X."/>
            <person name="Yang Z."/>
            <person name="Xiao X.J."/>
            <person name="Lau C.P."/>
            <person name="Li Y."/>
            <person name="Huang Z.M."/>
            <person name="Ba J.G."/>
            <person name="Yim A.K."/>
            <person name="Ouyang C.Y."/>
            <person name="Ngai S.M."/>
            <person name="Chan T.F."/>
            <person name="Leung E.L."/>
            <person name="Liu L."/>
            <person name="Liu Z.G."/>
            <person name="Tsui S.K."/>
        </authorList>
    </citation>
    <scope>NUCLEOTIDE SEQUENCE [LARGE SCALE GENOMIC DNA]</scope>
    <source>
        <strain evidence="1">Derp</strain>
    </source>
</reference>
<dbReference type="EMBL" id="NJHN03000058">
    <property type="protein sequence ID" value="KAH9419613.1"/>
    <property type="molecule type" value="Genomic_DNA"/>
</dbReference>
<dbReference type="Proteomes" id="UP000887458">
    <property type="component" value="Unassembled WGS sequence"/>
</dbReference>
<evidence type="ECO:0000313" key="2">
    <source>
        <dbReference type="Proteomes" id="UP000887458"/>
    </source>
</evidence>
<gene>
    <name evidence="1" type="ORF">DERP_009671</name>
</gene>